<dbReference type="InterPro" id="IPR010982">
    <property type="entry name" value="Lambda_DNA-bd_dom_sf"/>
</dbReference>
<organism evidence="3 4">
    <name type="scientific">Komagataeibacter europaeus NBRC 3261</name>
    <dbReference type="NCBI Taxonomy" id="1234669"/>
    <lineage>
        <taxon>Bacteria</taxon>
        <taxon>Pseudomonadati</taxon>
        <taxon>Pseudomonadota</taxon>
        <taxon>Alphaproteobacteria</taxon>
        <taxon>Acetobacterales</taxon>
        <taxon>Acetobacteraceae</taxon>
        <taxon>Komagataeibacter</taxon>
    </lineage>
</organism>
<dbReference type="Pfam" id="PF09077">
    <property type="entry name" value="Phage-MuB_C"/>
    <property type="match status" value="1"/>
</dbReference>
<evidence type="ECO:0000313" key="4">
    <source>
        <dbReference type="Proteomes" id="UP000032675"/>
    </source>
</evidence>
<dbReference type="EMBL" id="BANI01000312">
    <property type="protein sequence ID" value="GAN98020.1"/>
    <property type="molecule type" value="Genomic_DNA"/>
</dbReference>
<dbReference type="Gene3D" id="1.10.1180.10">
    <property type="entry name" value="B transposition protein, C-terminal domain"/>
    <property type="match status" value="1"/>
</dbReference>
<gene>
    <name evidence="3" type="ORF">Geu3261_0372_005</name>
</gene>
<dbReference type="GO" id="GO:0016887">
    <property type="term" value="F:ATP hydrolysis activity"/>
    <property type="evidence" value="ECO:0007669"/>
    <property type="project" value="InterPro"/>
</dbReference>
<dbReference type="GO" id="GO:0006313">
    <property type="term" value="P:DNA transposition"/>
    <property type="evidence" value="ECO:0007669"/>
    <property type="project" value="InterPro"/>
</dbReference>
<dbReference type="PANTHER" id="PTHR35894:SF5">
    <property type="entry name" value="MU-LIKE PROPHAGE FLUMU DNA TRANSPOSITION PROTEIN B"/>
    <property type="match status" value="1"/>
</dbReference>
<dbReference type="InterPro" id="IPR009084">
    <property type="entry name" value="B_transpositn_C"/>
</dbReference>
<proteinExistence type="predicted"/>
<comment type="caution">
    <text evidence="3">The sequence shown here is derived from an EMBL/GenBank/DDBJ whole genome shotgun (WGS) entry which is preliminary data.</text>
</comment>
<sequence length="326" mass="36027">MVKETTNAPAMPDASSLRNRARLAQEQQGLSNRQASDAMGVAYTTYSAWLNNSYAGNNDRIDEAVEKWLKSLDVKRQERELTPIIPGFIMTATASRIFAMLDGARFGPDMAMIAGDAGVGKTVALNAYQRRNNNVWMVTARPAMRSPTAILTRIAKELGLRERGNGLDEAIIERLTDTGGLLIVDEAHHLSIQALEEIRSLHDLAEIGVVIAGNAPLNDKIDGLGRSKEHAQLFSRIGLRRYIQRPLERDMCAIIAEWNIQDDDVKVAAKGIAQKPGGLRSMSKVLRNAMRMARISGNDHITTDDMKRAWAEHMTGELPKFRRVGG</sequence>
<protein>
    <submittedName>
        <fullName evidence="3">Mu-like prophage FluMu DNA transposition protein B</fullName>
    </submittedName>
</protein>
<dbReference type="SUPFAM" id="SSF52540">
    <property type="entry name" value="P-loop containing nucleoside triphosphate hydrolases"/>
    <property type="match status" value="1"/>
</dbReference>
<dbReference type="GO" id="GO:0003677">
    <property type="term" value="F:DNA binding"/>
    <property type="evidence" value="ECO:0007669"/>
    <property type="project" value="InterPro"/>
</dbReference>
<dbReference type="AlphaFoldDB" id="A0A0D6Q4X2"/>
<accession>A0A0D6Q4X2</accession>
<dbReference type="InterPro" id="IPR052026">
    <property type="entry name" value="ExeA_AAA_ATPase_DNA-bind"/>
</dbReference>
<reference evidence="3 4" key="1">
    <citation type="submission" date="2012-11" db="EMBL/GenBank/DDBJ databases">
        <title>Whole genome sequence of Gluconacetobacter europaeus NBRC3261.</title>
        <authorList>
            <person name="Azuma Y."/>
            <person name="Higashiura N."/>
            <person name="Hirakawa H."/>
            <person name="Matsushita K."/>
        </authorList>
    </citation>
    <scope>NUCLEOTIDE SEQUENCE [LARGE SCALE GENOMIC DNA]</scope>
    <source>
        <strain evidence="3 4">NBRC 3261</strain>
    </source>
</reference>
<dbReference type="InterPro" id="IPR049945">
    <property type="entry name" value="AAA_22"/>
</dbReference>
<dbReference type="Gene3D" id="1.10.260.40">
    <property type="entry name" value="lambda repressor-like DNA-binding domains"/>
    <property type="match status" value="1"/>
</dbReference>
<dbReference type="InterPro" id="IPR036733">
    <property type="entry name" value="B_transposit_C_sf"/>
</dbReference>
<feature type="domain" description="B transposition protein C-terminal" evidence="1">
    <location>
        <begin position="235"/>
        <end position="312"/>
    </location>
</feature>
<dbReference type="Proteomes" id="UP000032675">
    <property type="component" value="Unassembled WGS sequence"/>
</dbReference>
<dbReference type="InterPro" id="IPR027417">
    <property type="entry name" value="P-loop_NTPase"/>
</dbReference>
<dbReference type="PANTHER" id="PTHR35894">
    <property type="entry name" value="GENERAL SECRETION PATHWAY PROTEIN A-RELATED"/>
    <property type="match status" value="1"/>
</dbReference>
<evidence type="ECO:0000313" key="3">
    <source>
        <dbReference type="EMBL" id="GAN98020.1"/>
    </source>
</evidence>
<dbReference type="Pfam" id="PF13401">
    <property type="entry name" value="AAA_22"/>
    <property type="match status" value="1"/>
</dbReference>
<dbReference type="Gene3D" id="3.40.50.300">
    <property type="entry name" value="P-loop containing nucleotide triphosphate hydrolases"/>
    <property type="match status" value="1"/>
</dbReference>
<evidence type="ECO:0000259" key="2">
    <source>
        <dbReference type="Pfam" id="PF13401"/>
    </source>
</evidence>
<evidence type="ECO:0000259" key="1">
    <source>
        <dbReference type="Pfam" id="PF09077"/>
    </source>
</evidence>
<feature type="domain" description="ORC1/DEAH AAA+ ATPase" evidence="2">
    <location>
        <begin position="107"/>
        <end position="219"/>
    </location>
</feature>
<name>A0A0D6Q4X2_KOMEU</name>